<name>A0A9Q1CRP3_HOLLE</name>
<dbReference type="AlphaFoldDB" id="A0A9Q1CRP3"/>
<accession>A0A9Q1CRP3</accession>
<dbReference type="EMBL" id="JAIZAY010000001">
    <property type="protein sequence ID" value="KAJ8050332.1"/>
    <property type="molecule type" value="Genomic_DNA"/>
</dbReference>
<keyword evidence="2" id="KW-1185">Reference proteome</keyword>
<sequence length="85" mass="9877">MATPCSMDALVKRRTVATASISFEGGEWMRNNRSRYQCCFGECEYHGYIPMFPCPDVPTKNDVMYGKVNMMYERINIVTEYEQDV</sequence>
<gene>
    <name evidence="1" type="ORF">HOLleu_03491</name>
</gene>
<evidence type="ECO:0000313" key="2">
    <source>
        <dbReference type="Proteomes" id="UP001152320"/>
    </source>
</evidence>
<proteinExistence type="predicted"/>
<evidence type="ECO:0000313" key="1">
    <source>
        <dbReference type="EMBL" id="KAJ8050332.1"/>
    </source>
</evidence>
<comment type="caution">
    <text evidence="1">The sequence shown here is derived from an EMBL/GenBank/DDBJ whole genome shotgun (WGS) entry which is preliminary data.</text>
</comment>
<reference evidence="1" key="1">
    <citation type="submission" date="2021-10" db="EMBL/GenBank/DDBJ databases">
        <title>Tropical sea cucumber genome reveals ecological adaptation and Cuvierian tubules defense mechanism.</title>
        <authorList>
            <person name="Chen T."/>
        </authorList>
    </citation>
    <scope>NUCLEOTIDE SEQUENCE</scope>
    <source>
        <strain evidence="1">Nanhai2018</strain>
        <tissue evidence="1">Muscle</tissue>
    </source>
</reference>
<protein>
    <submittedName>
        <fullName evidence="1">Uncharacterized protein</fullName>
    </submittedName>
</protein>
<dbReference type="Proteomes" id="UP001152320">
    <property type="component" value="Chromosome 1"/>
</dbReference>
<organism evidence="1 2">
    <name type="scientific">Holothuria leucospilota</name>
    <name type="common">Black long sea cucumber</name>
    <name type="synonym">Mertensiothuria leucospilota</name>
    <dbReference type="NCBI Taxonomy" id="206669"/>
    <lineage>
        <taxon>Eukaryota</taxon>
        <taxon>Metazoa</taxon>
        <taxon>Echinodermata</taxon>
        <taxon>Eleutherozoa</taxon>
        <taxon>Echinozoa</taxon>
        <taxon>Holothuroidea</taxon>
        <taxon>Aspidochirotacea</taxon>
        <taxon>Aspidochirotida</taxon>
        <taxon>Holothuriidae</taxon>
        <taxon>Holothuria</taxon>
    </lineage>
</organism>